<reference evidence="1" key="1">
    <citation type="submission" date="2022-07" db="EMBL/GenBank/DDBJ databases">
        <title>Genome Sequence of Lecanicillium saksenae.</title>
        <authorList>
            <person name="Buettner E."/>
        </authorList>
    </citation>
    <scope>NUCLEOTIDE SEQUENCE</scope>
    <source>
        <strain evidence="1">VT-O1</strain>
    </source>
</reference>
<dbReference type="Proteomes" id="UP001148737">
    <property type="component" value="Unassembled WGS sequence"/>
</dbReference>
<keyword evidence="2" id="KW-1185">Reference proteome</keyword>
<gene>
    <name evidence="1" type="ORF">NLG97_g10226</name>
</gene>
<dbReference type="EMBL" id="JANAKD010002442">
    <property type="protein sequence ID" value="KAJ3473600.1"/>
    <property type="molecule type" value="Genomic_DNA"/>
</dbReference>
<proteinExistence type="predicted"/>
<protein>
    <submittedName>
        <fullName evidence="1">Uncharacterized protein</fullName>
    </submittedName>
</protein>
<organism evidence="1 2">
    <name type="scientific">Lecanicillium saksenae</name>
    <dbReference type="NCBI Taxonomy" id="468837"/>
    <lineage>
        <taxon>Eukaryota</taxon>
        <taxon>Fungi</taxon>
        <taxon>Dikarya</taxon>
        <taxon>Ascomycota</taxon>
        <taxon>Pezizomycotina</taxon>
        <taxon>Sordariomycetes</taxon>
        <taxon>Hypocreomycetidae</taxon>
        <taxon>Hypocreales</taxon>
        <taxon>Cordycipitaceae</taxon>
        <taxon>Lecanicillium</taxon>
    </lineage>
</organism>
<evidence type="ECO:0000313" key="1">
    <source>
        <dbReference type="EMBL" id="KAJ3473600.1"/>
    </source>
</evidence>
<accession>A0ACC1QDZ9</accession>
<comment type="caution">
    <text evidence="1">The sequence shown here is derived from an EMBL/GenBank/DDBJ whole genome shotgun (WGS) entry which is preliminary data.</text>
</comment>
<sequence>MSPMVGSENGQPASSMGFAAGEPTIVDQSPPMNMMGRPGSAGMYTTQDGSCAVSEDGTTLNDMYSKHNLNLSPNFVQSQQPELDMDQLVHFDTVDPSSLSPPEAVAAAQQ</sequence>
<evidence type="ECO:0000313" key="2">
    <source>
        <dbReference type="Proteomes" id="UP001148737"/>
    </source>
</evidence>
<name>A0ACC1QDZ9_9HYPO</name>